<dbReference type="PROSITE" id="PS51257">
    <property type="entry name" value="PROKAR_LIPOPROTEIN"/>
    <property type="match status" value="1"/>
</dbReference>
<gene>
    <name evidence="2" type="ORF">E5L68_000730</name>
</gene>
<evidence type="ECO:0000256" key="1">
    <source>
        <dbReference type="SAM" id="SignalP"/>
    </source>
</evidence>
<protein>
    <recommendedName>
        <fullName evidence="4">DUF481 domain-containing protein</fullName>
    </recommendedName>
</protein>
<dbReference type="EMBL" id="SRMP02000001">
    <property type="protein sequence ID" value="MFN0289892.1"/>
    <property type="molecule type" value="Genomic_DNA"/>
</dbReference>
<keyword evidence="1" id="KW-0732">Signal</keyword>
<keyword evidence="3" id="KW-1185">Reference proteome</keyword>
<feature type="signal peptide" evidence="1">
    <location>
        <begin position="1"/>
        <end position="28"/>
    </location>
</feature>
<comment type="caution">
    <text evidence="2">The sequence shown here is derived from an EMBL/GenBank/DDBJ whole genome shotgun (WGS) entry which is preliminary data.</text>
</comment>
<reference evidence="2 3" key="1">
    <citation type="submission" date="2024-12" db="EMBL/GenBank/DDBJ databases">
        <authorList>
            <person name="Hu S."/>
        </authorList>
    </citation>
    <scope>NUCLEOTIDE SEQUENCE [LARGE SCALE GENOMIC DNA]</scope>
    <source>
        <strain evidence="2 3">P-25</strain>
    </source>
</reference>
<dbReference type="RefSeq" id="WP_138727495.1">
    <property type="nucleotide sequence ID" value="NZ_SRMP02000001.1"/>
</dbReference>
<dbReference type="Proteomes" id="UP001517367">
    <property type="component" value="Unassembled WGS sequence"/>
</dbReference>
<name>A0ABW9JBV8_9SPHI</name>
<feature type="chain" id="PRO_5047071521" description="DUF481 domain-containing protein" evidence="1">
    <location>
        <begin position="29"/>
        <end position="271"/>
    </location>
</feature>
<evidence type="ECO:0000313" key="3">
    <source>
        <dbReference type="Proteomes" id="UP001517367"/>
    </source>
</evidence>
<organism evidence="2 3">
    <name type="scientific">Pedobacter helvus</name>
    <dbReference type="NCBI Taxonomy" id="2563444"/>
    <lineage>
        <taxon>Bacteria</taxon>
        <taxon>Pseudomonadati</taxon>
        <taxon>Bacteroidota</taxon>
        <taxon>Sphingobacteriia</taxon>
        <taxon>Sphingobacteriales</taxon>
        <taxon>Sphingobacteriaceae</taxon>
        <taxon>Pedobacter</taxon>
    </lineage>
</organism>
<evidence type="ECO:0008006" key="4">
    <source>
        <dbReference type="Google" id="ProtNLM"/>
    </source>
</evidence>
<proteinExistence type="predicted"/>
<sequence>MKRTLYLSFIFFSFILSSCTRYLFPATAGNDAVYKPKPMVADSTKSAINITGGISAADRYADDGSVTLGYLSLNRGHTFRDFNFSYGIFAYHGKAEKTYNSENPENSKYVELPTYSKSASALGLNTSVGYHITSSRGNTDFRIINWENSVTREFGDYLKFRKSLYGDLTYKKLIVSRNKILWTTGISSEIIFHARKNKEVKHAFKLFIGASPNLERSFDTKIKLENNNNELSETSRGNFQFTYFFALKKFNLTAQTDFSHFSSSLGLGYTF</sequence>
<accession>A0ABW9JBV8</accession>
<evidence type="ECO:0000313" key="2">
    <source>
        <dbReference type="EMBL" id="MFN0289892.1"/>
    </source>
</evidence>